<sequence>MVLLRNIIFNIILFLLLAYNLQSQEKFATGAERTTEYFDLLKDKKVGLVVNASSLVNEVHLIDTLLSADINIKKIFAPEHGLRGTADAGEVIKDGIDQKTGLPVYSLYGKNKKPSQEMLEGLDVIIFDIQDVGVRFYTYISTMHYVMEACAEANIPLMILDRPNPNGHYIDGPVLEPKYSSFVGMHPIPIVHGLTVAELARMINGEGWLENKDQCALQIIPMSGYTHSMPYELPIKPSPNLPNKNSIAWYPTLCLFEPTNISVGRGTYEPFQIYGAPIENFGPYKFKPVSIDGMSKYPKHENKTCYGYNLENNPLPTEIRMDLIIEAYNRYPEMNNFFTSEGFFIKLSGTDKLLKQIKEGKSAEEIKKSWKEDLKNYKNLRKRYLLYED</sequence>
<dbReference type="Pfam" id="PF07075">
    <property type="entry name" value="NamZ_N"/>
    <property type="match status" value="1"/>
</dbReference>
<reference evidence="3 4" key="1">
    <citation type="submission" date="2018-04" db="EMBL/GenBank/DDBJ databases">
        <title>Complete genome uncultured novel isolate.</title>
        <authorList>
            <person name="Merlino G."/>
        </authorList>
    </citation>
    <scope>NUCLEOTIDE SEQUENCE [LARGE SCALE GENOMIC DNA]</scope>
    <source>
        <strain evidence="4">R1DC9</strain>
    </source>
</reference>
<evidence type="ECO:0000259" key="1">
    <source>
        <dbReference type="Pfam" id="PF07075"/>
    </source>
</evidence>
<dbReference type="Pfam" id="PF20732">
    <property type="entry name" value="NamZ_C"/>
    <property type="match status" value="1"/>
</dbReference>
<evidence type="ECO:0000313" key="4">
    <source>
        <dbReference type="Proteomes" id="UP000298616"/>
    </source>
</evidence>
<dbReference type="Proteomes" id="UP000298616">
    <property type="component" value="Chromosome"/>
</dbReference>
<dbReference type="EMBL" id="CP028923">
    <property type="protein sequence ID" value="QCK14692.1"/>
    <property type="molecule type" value="Genomic_DNA"/>
</dbReference>
<protein>
    <submittedName>
        <fullName evidence="3">DUF1343 domain-containing protein</fullName>
    </submittedName>
</protein>
<dbReference type="OrthoDB" id="9801061at2"/>
<evidence type="ECO:0000259" key="2">
    <source>
        <dbReference type="Pfam" id="PF20732"/>
    </source>
</evidence>
<dbReference type="InterPro" id="IPR048503">
    <property type="entry name" value="NamZ_C"/>
</dbReference>
<feature type="domain" description="Peptidoglycan beta-N-acetylmuramidase NamZ C-terminal" evidence="2">
    <location>
        <begin position="249"/>
        <end position="387"/>
    </location>
</feature>
<dbReference type="KEGG" id="fpf:DCC35_08030"/>
<dbReference type="PANTHER" id="PTHR42915">
    <property type="entry name" value="HYPOTHETICAL 460 KDA PROTEIN IN FEUA-SIGW INTERGENIC REGION [PRECURSOR]"/>
    <property type="match status" value="1"/>
</dbReference>
<organism evidence="3 4">
    <name type="scientific">Mangrovivirga cuniculi</name>
    <dbReference type="NCBI Taxonomy" id="2715131"/>
    <lineage>
        <taxon>Bacteria</taxon>
        <taxon>Pseudomonadati</taxon>
        <taxon>Bacteroidota</taxon>
        <taxon>Cytophagia</taxon>
        <taxon>Cytophagales</taxon>
        <taxon>Mangrovivirgaceae</taxon>
        <taxon>Mangrovivirga</taxon>
    </lineage>
</organism>
<gene>
    <name evidence="3" type="ORF">DCC35_08030</name>
</gene>
<name>A0A4D7JPG4_9BACT</name>
<dbReference type="Gene3D" id="3.40.50.12170">
    <property type="entry name" value="Uncharacterised protein PF07075, DUF1343"/>
    <property type="match status" value="1"/>
</dbReference>
<proteinExistence type="predicted"/>
<dbReference type="PANTHER" id="PTHR42915:SF1">
    <property type="entry name" value="PEPTIDOGLYCAN BETA-N-ACETYLMURAMIDASE NAMZ"/>
    <property type="match status" value="1"/>
</dbReference>
<dbReference type="GO" id="GO:0033922">
    <property type="term" value="F:peptidoglycan beta-N-acetylmuramidase activity"/>
    <property type="evidence" value="ECO:0007669"/>
    <property type="project" value="InterPro"/>
</dbReference>
<dbReference type="PIRSF" id="PIRSF016719">
    <property type="entry name" value="UCP016719"/>
    <property type="match status" value="1"/>
</dbReference>
<dbReference type="Gene3D" id="3.90.1150.140">
    <property type="match status" value="1"/>
</dbReference>
<evidence type="ECO:0000313" key="3">
    <source>
        <dbReference type="EMBL" id="QCK14692.1"/>
    </source>
</evidence>
<accession>A0A4D7JPG4</accession>
<feature type="domain" description="Peptidoglycan beta-N-acetylmuramidase NamZ N-terminal" evidence="1">
    <location>
        <begin position="46"/>
        <end position="244"/>
    </location>
</feature>
<keyword evidence="4" id="KW-1185">Reference proteome</keyword>
<dbReference type="AlphaFoldDB" id="A0A4D7JPG4"/>
<dbReference type="InterPro" id="IPR048502">
    <property type="entry name" value="NamZ_N"/>
</dbReference>
<dbReference type="InterPro" id="IPR008302">
    <property type="entry name" value="NamZ"/>
</dbReference>